<dbReference type="OrthoDB" id="5987799at2759"/>
<evidence type="ECO:0000313" key="4">
    <source>
        <dbReference type="Proteomes" id="UP001163046"/>
    </source>
</evidence>
<dbReference type="Gene3D" id="2.80.10.50">
    <property type="match status" value="1"/>
</dbReference>
<dbReference type="SMART" id="SM00442">
    <property type="entry name" value="FGF"/>
    <property type="match status" value="1"/>
</dbReference>
<dbReference type="Proteomes" id="UP001163046">
    <property type="component" value="Unassembled WGS sequence"/>
</dbReference>
<evidence type="ECO:0000256" key="1">
    <source>
        <dbReference type="ARBA" id="ARBA00007936"/>
    </source>
</evidence>
<gene>
    <name evidence="3" type="ORF">OS493_005389</name>
</gene>
<accession>A0A9W9YSA3</accession>
<evidence type="ECO:0000313" key="3">
    <source>
        <dbReference type="EMBL" id="KAJ7365286.1"/>
    </source>
</evidence>
<feature type="chain" id="PRO_5040992824" description="Fibroblast growth factor" evidence="2">
    <location>
        <begin position="29"/>
        <end position="170"/>
    </location>
</feature>
<evidence type="ECO:0000256" key="2">
    <source>
        <dbReference type="SAM" id="SignalP"/>
    </source>
</evidence>
<dbReference type="EMBL" id="MU827303">
    <property type="protein sequence ID" value="KAJ7365286.1"/>
    <property type="molecule type" value="Genomic_DNA"/>
</dbReference>
<protein>
    <recommendedName>
        <fullName evidence="5">Fibroblast growth factor</fullName>
    </recommendedName>
</protein>
<dbReference type="PANTHER" id="PTHR11486">
    <property type="entry name" value="FIBROBLAST GROWTH FACTOR"/>
    <property type="match status" value="1"/>
</dbReference>
<organism evidence="3 4">
    <name type="scientific">Desmophyllum pertusum</name>
    <dbReference type="NCBI Taxonomy" id="174260"/>
    <lineage>
        <taxon>Eukaryota</taxon>
        <taxon>Metazoa</taxon>
        <taxon>Cnidaria</taxon>
        <taxon>Anthozoa</taxon>
        <taxon>Hexacorallia</taxon>
        <taxon>Scleractinia</taxon>
        <taxon>Caryophylliina</taxon>
        <taxon>Caryophylliidae</taxon>
        <taxon>Desmophyllum</taxon>
    </lineage>
</organism>
<dbReference type="Pfam" id="PF00167">
    <property type="entry name" value="FGF"/>
    <property type="match status" value="1"/>
</dbReference>
<dbReference type="InterPro" id="IPR008996">
    <property type="entry name" value="IL1/FGF"/>
</dbReference>
<dbReference type="SUPFAM" id="SSF50353">
    <property type="entry name" value="Cytokine"/>
    <property type="match status" value="1"/>
</dbReference>
<dbReference type="CDD" id="cd23307">
    <property type="entry name" value="beta-trefoil_FGF8-like"/>
    <property type="match status" value="1"/>
</dbReference>
<dbReference type="GO" id="GO:0008083">
    <property type="term" value="F:growth factor activity"/>
    <property type="evidence" value="ECO:0007669"/>
    <property type="project" value="InterPro"/>
</dbReference>
<sequence length="170" mass="18940">MKYSTTVLFWSALAVVIFTRTLIPLADAASITKRQVGVSNTRLVRLHSTNSGFFLRINGSKVDSLGSKTEKSAKLELVTTKLKGSVGVRIRSVTENSYLCVNSAGILTVEMHGDILDRCVFTEDIYSSGHTTFQSMYNSSWYLGFKRNGKAKQPHNTTNAQKAARFLRYF</sequence>
<comment type="caution">
    <text evidence="3">The sequence shown here is derived from an EMBL/GenBank/DDBJ whole genome shotgun (WGS) entry which is preliminary data.</text>
</comment>
<proteinExistence type="inferred from homology"/>
<feature type="signal peptide" evidence="2">
    <location>
        <begin position="1"/>
        <end position="28"/>
    </location>
</feature>
<keyword evidence="4" id="KW-1185">Reference proteome</keyword>
<evidence type="ECO:0008006" key="5">
    <source>
        <dbReference type="Google" id="ProtNLM"/>
    </source>
</evidence>
<name>A0A9W9YSA3_9CNID</name>
<dbReference type="InterPro" id="IPR002209">
    <property type="entry name" value="Fibroblast_GF_fam"/>
</dbReference>
<keyword evidence="2" id="KW-0732">Signal</keyword>
<comment type="similarity">
    <text evidence="1">Belongs to the heparin-binding growth factors family.</text>
</comment>
<reference evidence="3" key="1">
    <citation type="submission" date="2023-01" db="EMBL/GenBank/DDBJ databases">
        <title>Genome assembly of the deep-sea coral Lophelia pertusa.</title>
        <authorList>
            <person name="Herrera S."/>
            <person name="Cordes E."/>
        </authorList>
    </citation>
    <scope>NUCLEOTIDE SEQUENCE</scope>
    <source>
        <strain evidence="3">USNM1676648</strain>
        <tissue evidence="3">Polyp</tissue>
    </source>
</reference>
<dbReference type="AlphaFoldDB" id="A0A9W9YSA3"/>